<dbReference type="AlphaFoldDB" id="A0A8H3CCC1"/>
<organism evidence="2 3">
    <name type="scientific">Rhizoctonia solani</name>
    <dbReference type="NCBI Taxonomy" id="456999"/>
    <lineage>
        <taxon>Eukaryota</taxon>
        <taxon>Fungi</taxon>
        <taxon>Dikarya</taxon>
        <taxon>Basidiomycota</taxon>
        <taxon>Agaricomycotina</taxon>
        <taxon>Agaricomycetes</taxon>
        <taxon>Cantharellales</taxon>
        <taxon>Ceratobasidiaceae</taxon>
        <taxon>Rhizoctonia</taxon>
    </lineage>
</organism>
<dbReference type="EMBL" id="CAJMWZ010003826">
    <property type="protein sequence ID" value="CAE6479370.1"/>
    <property type="molecule type" value="Genomic_DNA"/>
</dbReference>
<protein>
    <recommendedName>
        <fullName evidence="4">BTB domain-containing protein</fullName>
    </recommendedName>
</protein>
<evidence type="ECO:0000256" key="1">
    <source>
        <dbReference type="SAM" id="MobiDB-lite"/>
    </source>
</evidence>
<proteinExistence type="predicted"/>
<comment type="caution">
    <text evidence="2">The sequence shown here is derived from an EMBL/GenBank/DDBJ whole genome shotgun (WGS) entry which is preliminary data.</text>
</comment>
<accession>A0A8H3CCC1</accession>
<name>A0A8H3CCC1_9AGAM</name>
<dbReference type="Proteomes" id="UP000663850">
    <property type="component" value="Unassembled WGS sequence"/>
</dbReference>
<evidence type="ECO:0008006" key="4">
    <source>
        <dbReference type="Google" id="ProtNLM"/>
    </source>
</evidence>
<reference evidence="2" key="1">
    <citation type="submission" date="2021-01" db="EMBL/GenBank/DDBJ databases">
        <authorList>
            <person name="Kaushik A."/>
        </authorList>
    </citation>
    <scope>NUCLEOTIDE SEQUENCE</scope>
    <source>
        <strain evidence="2">Type strain: AG8-Rh-89/</strain>
    </source>
</reference>
<feature type="region of interest" description="Disordered" evidence="1">
    <location>
        <begin position="191"/>
        <end position="260"/>
    </location>
</feature>
<evidence type="ECO:0000313" key="2">
    <source>
        <dbReference type="EMBL" id="CAE6479370.1"/>
    </source>
</evidence>
<evidence type="ECO:0000313" key="3">
    <source>
        <dbReference type="Proteomes" id="UP000663850"/>
    </source>
</evidence>
<sequence>MVGPISSLNSAVDSFTLSDIPTVVDLGDGDIELKVNNTIFKTHKHLLNDFARLREVIKGMERCGDTPCVTIYRDERGVEDFRNMFKVLYASLIKGPFEFDVPTLVSSLRIATAYDYPELCEFSIDRLESLNLPAVQRIKLACEFKLSDWDSSAFQELVNREEPLTKEEAREVGVDRFEEVARAREEMKRKKGVVEEKVRRDEEERKRREEEERKKREEEERQKREAEEKAKKEAEEKAKKEAEEKAKKEAEEKAKQAQKK</sequence>
<gene>
    <name evidence="2" type="ORF">RDB_LOCUS73048</name>
</gene>